<dbReference type="AlphaFoldDB" id="A0A069A3N0"/>
<reference evidence="1" key="1">
    <citation type="submission" date="2014-07" db="EMBL/GenBank/DDBJ databases">
        <authorList>
            <person name="Monot Marc"/>
        </authorList>
    </citation>
    <scope>NUCLEOTIDE SEQUENCE</scope>
    <source>
        <strain evidence="2">7032989</strain>
    </source>
</reference>
<evidence type="ECO:0000313" key="1">
    <source>
        <dbReference type="EMBL" id="CDS82731.1"/>
    </source>
</evidence>
<sequence>MEPLHRILGKCGWVCHSPASGSPPVRHIAVPAGCSQLSAAHSGAGQPLHR</sequence>
<name>A0A069A3N0_CLODI</name>
<evidence type="ECO:0000313" key="2">
    <source>
        <dbReference type="EMBL" id="CDS99568.1"/>
    </source>
</evidence>
<dbReference type="EMBL" id="LK932444">
    <property type="protein sequence ID" value="CDS82731.1"/>
    <property type="molecule type" value="Genomic_DNA"/>
</dbReference>
<organism evidence="1">
    <name type="scientific">Clostridioides difficile</name>
    <name type="common">Peptoclostridium difficile</name>
    <dbReference type="NCBI Taxonomy" id="1496"/>
    <lineage>
        <taxon>Bacteria</taxon>
        <taxon>Bacillati</taxon>
        <taxon>Bacillota</taxon>
        <taxon>Clostridia</taxon>
        <taxon>Peptostreptococcales</taxon>
        <taxon>Peptostreptococcaceae</taxon>
        <taxon>Clostridioides</taxon>
    </lineage>
</organism>
<accession>A0A069A3N0</accession>
<proteinExistence type="predicted"/>
<gene>
    <name evidence="2" type="ORF">BN1095_210209</name>
    <name evidence="1" type="ORF">BN1096_1000001</name>
</gene>
<protein>
    <submittedName>
        <fullName evidence="1">Uncharacterized protein</fullName>
    </submittedName>
</protein>
<dbReference type="EMBL" id="LK932861">
    <property type="protein sequence ID" value="CDS99568.1"/>
    <property type="molecule type" value="Genomic_DNA"/>
</dbReference>